<accession>A0A2T6C7R2</accession>
<name>A0A2T6C7R2_9BACL</name>
<sequence>MVPVIDGKELHFFCVGVYDGLAILQDRETGSYWNHITGECVYGPLKGKKMDSLLLGQMTAGQALERWPDLRLALSKQPLFRRLVIQPVMNWFGKFGIYPPGFKKTMVKRDHRLPDMMSGVGIMTGNVKKFYPIDAIEKSGGEVRDILDGRPVSISVDEDGFPDVNYEDTDDWEDVPQYLYTRWYGFALTYPGCEIYRESEEKKESSAS</sequence>
<dbReference type="Proteomes" id="UP000244240">
    <property type="component" value="Unassembled WGS sequence"/>
</dbReference>
<dbReference type="EMBL" id="QBKR01000003">
    <property type="protein sequence ID" value="PTX64358.1"/>
    <property type="molecule type" value="Genomic_DNA"/>
</dbReference>
<evidence type="ECO:0000313" key="2">
    <source>
        <dbReference type="Proteomes" id="UP000244240"/>
    </source>
</evidence>
<reference evidence="1 2" key="1">
    <citation type="submission" date="2018-04" db="EMBL/GenBank/DDBJ databases">
        <title>Genomic Encyclopedia of Archaeal and Bacterial Type Strains, Phase II (KMG-II): from individual species to whole genera.</title>
        <authorList>
            <person name="Goeker M."/>
        </authorList>
    </citation>
    <scope>NUCLEOTIDE SEQUENCE [LARGE SCALE GENOMIC DNA]</scope>
    <source>
        <strain evidence="1 2">DSM 45787</strain>
    </source>
</reference>
<proteinExistence type="predicted"/>
<dbReference type="AlphaFoldDB" id="A0A2T6C7R2"/>
<dbReference type="OrthoDB" id="9806357at2"/>
<dbReference type="Pfam" id="PF11376">
    <property type="entry name" value="DUF3179"/>
    <property type="match status" value="1"/>
</dbReference>
<protein>
    <submittedName>
        <fullName evidence="1">Uncharacterized protein DUF3179</fullName>
    </submittedName>
</protein>
<gene>
    <name evidence="1" type="ORF">C8P63_103143</name>
</gene>
<keyword evidence="2" id="KW-1185">Reference proteome</keyword>
<organism evidence="1 2">
    <name type="scientific">Melghirimyces profundicolus</name>
    <dbReference type="NCBI Taxonomy" id="1242148"/>
    <lineage>
        <taxon>Bacteria</taxon>
        <taxon>Bacillati</taxon>
        <taxon>Bacillota</taxon>
        <taxon>Bacilli</taxon>
        <taxon>Bacillales</taxon>
        <taxon>Thermoactinomycetaceae</taxon>
        <taxon>Melghirimyces</taxon>
    </lineage>
</organism>
<dbReference type="InterPro" id="IPR021516">
    <property type="entry name" value="DUF3179"/>
</dbReference>
<comment type="caution">
    <text evidence="1">The sequence shown here is derived from an EMBL/GenBank/DDBJ whole genome shotgun (WGS) entry which is preliminary data.</text>
</comment>
<evidence type="ECO:0000313" key="1">
    <source>
        <dbReference type="EMBL" id="PTX64358.1"/>
    </source>
</evidence>